<evidence type="ECO:0000256" key="1">
    <source>
        <dbReference type="SAM" id="MobiDB-lite"/>
    </source>
</evidence>
<feature type="region of interest" description="Disordered" evidence="1">
    <location>
        <begin position="37"/>
        <end position="97"/>
    </location>
</feature>
<evidence type="ECO:0000313" key="3">
    <source>
        <dbReference type="Proteomes" id="UP000015104"/>
    </source>
</evidence>
<evidence type="ECO:0000313" key="2">
    <source>
        <dbReference type="EnsemblMetazoa" id="tetur31g01050.1"/>
    </source>
</evidence>
<keyword evidence="3" id="KW-1185">Reference proteome</keyword>
<dbReference type="EnsemblMetazoa" id="tetur31g01050.1">
    <property type="protein sequence ID" value="tetur31g01050.1"/>
    <property type="gene ID" value="tetur31g01050"/>
</dbReference>
<organism evidence="2 3">
    <name type="scientific">Tetranychus urticae</name>
    <name type="common">Two-spotted spider mite</name>
    <dbReference type="NCBI Taxonomy" id="32264"/>
    <lineage>
        <taxon>Eukaryota</taxon>
        <taxon>Metazoa</taxon>
        <taxon>Ecdysozoa</taxon>
        <taxon>Arthropoda</taxon>
        <taxon>Chelicerata</taxon>
        <taxon>Arachnida</taxon>
        <taxon>Acari</taxon>
        <taxon>Acariformes</taxon>
        <taxon>Trombidiformes</taxon>
        <taxon>Prostigmata</taxon>
        <taxon>Eleutherengona</taxon>
        <taxon>Raphignathae</taxon>
        <taxon>Tetranychoidea</taxon>
        <taxon>Tetranychidae</taxon>
        <taxon>Tetranychus</taxon>
    </lineage>
</organism>
<dbReference type="EMBL" id="CAEY01000891">
    <property type="status" value="NOT_ANNOTATED_CDS"/>
    <property type="molecule type" value="Genomic_DNA"/>
</dbReference>
<protein>
    <submittedName>
        <fullName evidence="2">Uncharacterized protein</fullName>
    </submittedName>
</protein>
<reference evidence="2" key="2">
    <citation type="submission" date="2015-06" db="UniProtKB">
        <authorList>
            <consortium name="EnsemblMetazoa"/>
        </authorList>
    </citation>
    <scope>IDENTIFICATION</scope>
</reference>
<dbReference type="AlphaFoldDB" id="T1L1A5"/>
<dbReference type="Proteomes" id="UP000015104">
    <property type="component" value="Unassembled WGS sequence"/>
</dbReference>
<proteinExistence type="predicted"/>
<accession>T1L1A5</accession>
<reference evidence="3" key="1">
    <citation type="submission" date="2011-08" db="EMBL/GenBank/DDBJ databases">
        <authorList>
            <person name="Rombauts S."/>
        </authorList>
    </citation>
    <scope>NUCLEOTIDE SEQUENCE</scope>
    <source>
        <strain evidence="3">London</strain>
    </source>
</reference>
<dbReference type="HOGENOM" id="CLU_2349420_0_0_1"/>
<name>T1L1A5_TETUR</name>
<sequence>MTLKTIGLEQDSYRSLRRIEFGTAKVPMTYVHVQSVNDGCSRNKSGTKKPKTGEKAVEKSTAATSKPQPAKPKAPKPDAAGSKGALGKVSVTKWAKT</sequence>